<dbReference type="EMBL" id="PVZC01000011">
    <property type="protein sequence ID" value="PRX92125.1"/>
    <property type="molecule type" value="Genomic_DNA"/>
</dbReference>
<reference evidence="3 4" key="1">
    <citation type="submission" date="2018-03" db="EMBL/GenBank/DDBJ databases">
        <title>Genomic Encyclopedia of Archaeal and Bacterial Type Strains, Phase II (KMG-II): from individual species to whole genera.</title>
        <authorList>
            <person name="Goeker M."/>
        </authorList>
    </citation>
    <scope>NUCLEOTIDE SEQUENCE [LARGE SCALE GENOMIC DNA]</scope>
    <source>
        <strain evidence="3 4">DSM 45601</strain>
    </source>
</reference>
<keyword evidence="2" id="KW-0812">Transmembrane</keyword>
<comment type="caution">
    <text evidence="3">The sequence shown here is derived from an EMBL/GenBank/DDBJ whole genome shotgun (WGS) entry which is preliminary data.</text>
</comment>
<keyword evidence="2" id="KW-1133">Transmembrane helix</keyword>
<organism evidence="3 4">
    <name type="scientific">Allonocardiopsis opalescens</name>
    <dbReference type="NCBI Taxonomy" id="1144618"/>
    <lineage>
        <taxon>Bacteria</taxon>
        <taxon>Bacillati</taxon>
        <taxon>Actinomycetota</taxon>
        <taxon>Actinomycetes</taxon>
        <taxon>Streptosporangiales</taxon>
        <taxon>Allonocardiopsis</taxon>
    </lineage>
</organism>
<evidence type="ECO:0000256" key="2">
    <source>
        <dbReference type="SAM" id="Phobius"/>
    </source>
</evidence>
<dbReference type="Proteomes" id="UP000237846">
    <property type="component" value="Unassembled WGS sequence"/>
</dbReference>
<dbReference type="AlphaFoldDB" id="A0A2T0PTA1"/>
<evidence type="ECO:0000313" key="4">
    <source>
        <dbReference type="Proteomes" id="UP000237846"/>
    </source>
</evidence>
<feature type="transmembrane region" description="Helical" evidence="2">
    <location>
        <begin position="7"/>
        <end position="23"/>
    </location>
</feature>
<accession>A0A2T0PTA1</accession>
<feature type="compositionally biased region" description="Basic and acidic residues" evidence="1">
    <location>
        <begin position="84"/>
        <end position="93"/>
    </location>
</feature>
<protein>
    <submittedName>
        <fullName evidence="3">Uncharacterized protein</fullName>
    </submittedName>
</protein>
<evidence type="ECO:0000313" key="3">
    <source>
        <dbReference type="EMBL" id="PRX92125.1"/>
    </source>
</evidence>
<feature type="transmembrane region" description="Helical" evidence="2">
    <location>
        <begin position="43"/>
        <end position="62"/>
    </location>
</feature>
<keyword evidence="4" id="KW-1185">Reference proteome</keyword>
<keyword evidence="2" id="KW-0472">Membrane</keyword>
<feature type="region of interest" description="Disordered" evidence="1">
    <location>
        <begin position="66"/>
        <end position="93"/>
    </location>
</feature>
<name>A0A2T0PTA1_9ACTN</name>
<gene>
    <name evidence="3" type="ORF">CLV72_11114</name>
</gene>
<proteinExistence type="predicted"/>
<evidence type="ECO:0000256" key="1">
    <source>
        <dbReference type="SAM" id="MobiDB-lite"/>
    </source>
</evidence>
<sequence>MLIYAFQLPYIGVFALLDWLRVLRGGDPQLLKSLFASFDTGHWIQSAISLIIGVTALAVWWAKRPRSPHAASPPNRSSAPDSAGNDRSEDPRP</sequence>